<gene>
    <name evidence="1" type="primary">bamD_2</name>
    <name evidence="1" type="ORF">EHSB41UT_01436</name>
</gene>
<name>A0A1X7AI54_9GAMM</name>
<dbReference type="PROSITE" id="PS51257">
    <property type="entry name" value="PROKAR_LIPOPROTEIN"/>
    <property type="match status" value="1"/>
</dbReference>
<dbReference type="Pfam" id="PF13174">
    <property type="entry name" value="TPR_6"/>
    <property type="match status" value="1"/>
</dbReference>
<keyword evidence="2" id="KW-1185">Reference proteome</keyword>
<dbReference type="Gene3D" id="1.25.40.10">
    <property type="entry name" value="Tetratricopeptide repeat domain"/>
    <property type="match status" value="1"/>
</dbReference>
<sequence>MPRVRNFFRQRTLPLLMVSIFLTACTVTPVYMAELGTREFARHEDLKGKLSNAIIDEEGDMLTLSVRAVAEGRTQEAEQFYLQGYQNPNFGPEIKAIALHQIAMIYKSSYNADRDYQKAINYLNRIVNEFPQSRGAEYAQVQIAKIKTLQANPISLTPAEKLAEWELTAVNLQSKYDQLDQDMNPLSRRAVVKNRTAEALELYTLVYNESGMPADFRAAALYQKALILVNREESGPNDRHVALLTLRQIISEFPKTRYRKGVERHINDLLNRDRETLKSSQQG</sequence>
<dbReference type="AlphaFoldDB" id="A0A1X7AI54"/>
<protein>
    <submittedName>
        <fullName evidence="1">Outer membrane protein assembly factor BamD</fullName>
    </submittedName>
</protein>
<accession>A0A1X7AI54</accession>
<dbReference type="InterPro" id="IPR019734">
    <property type="entry name" value="TPR_rpt"/>
</dbReference>
<dbReference type="OrthoDB" id="6822308at2"/>
<dbReference type="RefSeq" id="WP_087108351.1">
    <property type="nucleotide sequence ID" value="NZ_CBCSCN010000009.1"/>
</dbReference>
<evidence type="ECO:0000313" key="1">
    <source>
        <dbReference type="EMBL" id="SMA42472.1"/>
    </source>
</evidence>
<organism evidence="1 2">
    <name type="scientific">Parendozoicomonas haliclonae</name>
    <dbReference type="NCBI Taxonomy" id="1960125"/>
    <lineage>
        <taxon>Bacteria</taxon>
        <taxon>Pseudomonadati</taxon>
        <taxon>Pseudomonadota</taxon>
        <taxon>Gammaproteobacteria</taxon>
        <taxon>Oceanospirillales</taxon>
        <taxon>Endozoicomonadaceae</taxon>
        <taxon>Parendozoicomonas</taxon>
    </lineage>
</organism>
<dbReference type="InterPro" id="IPR011990">
    <property type="entry name" value="TPR-like_helical_dom_sf"/>
</dbReference>
<dbReference type="EMBL" id="FWPT01000003">
    <property type="protein sequence ID" value="SMA42472.1"/>
    <property type="molecule type" value="Genomic_DNA"/>
</dbReference>
<proteinExistence type="predicted"/>
<reference evidence="1 2" key="1">
    <citation type="submission" date="2017-03" db="EMBL/GenBank/DDBJ databases">
        <authorList>
            <person name="Afonso C.L."/>
            <person name="Miller P.J."/>
            <person name="Scott M.A."/>
            <person name="Spackman E."/>
            <person name="Goraichik I."/>
            <person name="Dimitrov K.M."/>
            <person name="Suarez D.L."/>
            <person name="Swayne D.E."/>
        </authorList>
    </citation>
    <scope>NUCLEOTIDE SEQUENCE [LARGE SCALE GENOMIC DNA]</scope>
    <source>
        <strain evidence="1">SB41UT1</strain>
    </source>
</reference>
<dbReference type="Proteomes" id="UP000196573">
    <property type="component" value="Unassembled WGS sequence"/>
</dbReference>
<evidence type="ECO:0000313" key="2">
    <source>
        <dbReference type="Proteomes" id="UP000196573"/>
    </source>
</evidence>